<dbReference type="EMBL" id="CP113527">
    <property type="protein sequence ID" value="WDV08992.1"/>
    <property type="molecule type" value="Genomic_DNA"/>
</dbReference>
<accession>A0AAJ5RR81</accession>
<evidence type="ECO:0000313" key="5">
    <source>
        <dbReference type="Proteomes" id="UP001219585"/>
    </source>
</evidence>
<dbReference type="InterPro" id="IPR050832">
    <property type="entry name" value="Bact_Acetyltransf"/>
</dbReference>
<sequence length="167" mass="18878">MELKNIKDTKQLNEELDGLSELLKTVVDEGASLGFLPPLAQEQALTYWQTVIAPDVILFIAKINQTVAGSIQLHLMTKPNGRHRAEICKLMTHPDFRRHGIGRALMQIAEERAKQENRSLIVLDTREGDPSNQLYKSLDYQEVGKIPAYTISSKGELETTVIYYKLI</sequence>
<name>A0AAJ5RR81_9BACI</name>
<evidence type="ECO:0000256" key="2">
    <source>
        <dbReference type="ARBA" id="ARBA00023315"/>
    </source>
</evidence>
<dbReference type="RefSeq" id="WP_274797236.1">
    <property type="nucleotide sequence ID" value="NZ_CP113527.1"/>
</dbReference>
<dbReference type="Proteomes" id="UP001219585">
    <property type="component" value="Chromosome"/>
</dbReference>
<dbReference type="AlphaFoldDB" id="A0AAJ5RR81"/>
<dbReference type="PANTHER" id="PTHR43877">
    <property type="entry name" value="AMINOALKYLPHOSPHONATE N-ACETYLTRANSFERASE-RELATED-RELATED"/>
    <property type="match status" value="1"/>
</dbReference>
<keyword evidence="2" id="KW-0012">Acyltransferase</keyword>
<keyword evidence="1" id="KW-0808">Transferase</keyword>
<reference evidence="4" key="1">
    <citation type="submission" date="2022-11" db="EMBL/GenBank/DDBJ databases">
        <title>Lysinibacillus irui.</title>
        <authorList>
            <person name="Akintayo S.O."/>
        </authorList>
    </citation>
    <scope>NUCLEOTIDE SEQUENCE</scope>
    <source>
        <strain evidence="4">IRB4-01</strain>
    </source>
</reference>
<evidence type="ECO:0000256" key="1">
    <source>
        <dbReference type="ARBA" id="ARBA00022679"/>
    </source>
</evidence>
<gene>
    <name evidence="4" type="ORF">OU989_11130</name>
</gene>
<evidence type="ECO:0000313" key="4">
    <source>
        <dbReference type="EMBL" id="WDV08992.1"/>
    </source>
</evidence>
<dbReference type="InterPro" id="IPR016181">
    <property type="entry name" value="Acyl_CoA_acyltransferase"/>
</dbReference>
<dbReference type="PROSITE" id="PS51186">
    <property type="entry name" value="GNAT"/>
    <property type="match status" value="1"/>
</dbReference>
<dbReference type="Gene3D" id="3.40.630.30">
    <property type="match status" value="1"/>
</dbReference>
<dbReference type="CDD" id="cd04301">
    <property type="entry name" value="NAT_SF"/>
    <property type="match status" value="1"/>
</dbReference>
<dbReference type="SUPFAM" id="SSF55729">
    <property type="entry name" value="Acyl-CoA N-acyltransferases (Nat)"/>
    <property type="match status" value="1"/>
</dbReference>
<organism evidence="4 5">
    <name type="scientific">Lysinibacillus irui</name>
    <dbReference type="NCBI Taxonomy" id="2998077"/>
    <lineage>
        <taxon>Bacteria</taxon>
        <taxon>Bacillati</taxon>
        <taxon>Bacillota</taxon>
        <taxon>Bacilli</taxon>
        <taxon>Bacillales</taxon>
        <taxon>Bacillaceae</taxon>
        <taxon>Lysinibacillus</taxon>
    </lineage>
</organism>
<dbReference type="Pfam" id="PF00583">
    <property type="entry name" value="Acetyltransf_1"/>
    <property type="match status" value="1"/>
</dbReference>
<dbReference type="InterPro" id="IPR000182">
    <property type="entry name" value="GNAT_dom"/>
</dbReference>
<dbReference type="KEGG" id="liu:OU989_11130"/>
<feature type="domain" description="N-acetyltransferase" evidence="3">
    <location>
        <begin position="1"/>
        <end position="167"/>
    </location>
</feature>
<protein>
    <submittedName>
        <fullName evidence="4">GNAT family N-acetyltransferase</fullName>
    </submittedName>
</protein>
<dbReference type="GO" id="GO:0016747">
    <property type="term" value="F:acyltransferase activity, transferring groups other than amino-acyl groups"/>
    <property type="evidence" value="ECO:0007669"/>
    <property type="project" value="InterPro"/>
</dbReference>
<evidence type="ECO:0000259" key="3">
    <source>
        <dbReference type="PROSITE" id="PS51186"/>
    </source>
</evidence>
<proteinExistence type="predicted"/>